<dbReference type="OrthoDB" id="15304at2759"/>
<dbReference type="PROSITE" id="PS51157">
    <property type="entry name" value="ZF_UBR"/>
    <property type="match status" value="1"/>
</dbReference>
<dbReference type="FunFam" id="2.10.110.30:FF:000002">
    <property type="entry name" value="Putative e3 ubiquitin-protein ligase ubr3"/>
    <property type="match status" value="1"/>
</dbReference>
<evidence type="ECO:0000256" key="7">
    <source>
        <dbReference type="ARBA" id="ARBA00022833"/>
    </source>
</evidence>
<keyword evidence="14" id="KW-1185">Reference proteome</keyword>
<evidence type="ECO:0000256" key="1">
    <source>
        <dbReference type="ARBA" id="ARBA00000900"/>
    </source>
</evidence>
<comment type="function">
    <text evidence="10">Ubiquitin ligase protein which is a component of the N-end rule pathway. Recognizes and binds to proteins bearing specific N-terminal residues that are destabilizing according to the N-end rule, leading to their ubiquitination and subsequent degradation.</text>
</comment>
<evidence type="ECO:0000259" key="12">
    <source>
        <dbReference type="PROSITE" id="PS51157"/>
    </source>
</evidence>
<dbReference type="Pfam" id="PF18995">
    <property type="entry name" value="PRT6_C"/>
    <property type="match status" value="2"/>
</dbReference>
<proteinExistence type="inferred from homology"/>
<comment type="pathway">
    <text evidence="2 10">Protein modification; protein ubiquitination.</text>
</comment>
<sequence length="1497" mass="169534">MDGIIEDQVQNAPWQPEIVDLCGTLLIGESVGVDYETILKNLEKSTTVCGVSWKRDALIVTCKTCGLDPTCAICMPCFQNGNHEGHDYNIHSSSGGMCDCGDPQAWQTSGFCSKHSGVREEVDPMELLPHHIVENVRTLCHTLWKRIMNDVNHPTSLRVIQWLNHIQQFGEGLRYLIGESMTSPSHSPTILPTLISGHTTLVTSPTLRRELIALYTSLIVDYTFKQKFTGVFMDHYVAIAKGSSSKLSSLSVQLLTVPKIVLQLARENRLDNLVDCYWGCLEQMKDASTGLLDPEKEAVRDDEHFRIHVDIRYTVQNASVSQYIVWHDRRLLGKFISMVAVAHGMVPHVRKTDIHILHEKEDAVSLEFHLIRIMTLLAEGFTKGDDTLSGAPLRVPEAIKRMREIINDFQLAFNAWYTGVGAQYYPMDHKVSHGPNSVHLTIHRSLALFLRSCTSSWNISLSKLLTSDVCSRILQEPMRAQVMMSQVQNRMWVRNGHSVLMLSNLYKTSQGRYAHHSSGNDIYLLQVCAAVMGPENFLESAIRIWEMKDYFDGNFNERDEYLKRNVESFMSFLVQLLGDTMLLTVNQSPAAVLRRLIIHKLAQEPAVHSALEKAIPDPWNKLPHFDQILHSVAQIQRSTTGGKKFELKPASWREFEGRNFSYYSAAEATEAVEAYNEAKKSFTEPFNHPTLYYLVQKGSDFPRDLRTEISDTFTPIVTSQYLHSDLLFKIVRQVLFNFKEDRASELAVEQALYILLLQVRAEPGFQSRNLFEMLRETYQGTTMLQVIMELCGRSDSEMGPLASHVIYDINSSDPICSEYIKKAGRKREEGKDEENEEDRKQALNARKAKLLAQMEQQRKVFASSVDDMDFEDEETMEEEPAAQCCLCKESVIDGEDSPMGIICHVTLAAVQIWDAKSQLNLKEPDSRLTNTTCGHHLHHSCHTNYVGSLQSRSRNRQPYEGNGYINLERCEFLCPQCRRLSNCLLPHGSQLQRAKGESISQWIESHSGQRPTSSHLPFDLESTTGQFHKSFISSLIKISPRKGEVNPFHYVVQTTINTISSVELLLRGTEGVSFQYDLLSDKLLDAIRGMVSTSFSVLPTVTACDGSRWIYLERYWPALFGTIIQRPSSSTSSTTNNAISHMLISWLKSVIVDITNNDTNNTTDDTNDITTDDTNDITTDDTNDDTRAEEKSETERSVLDQDAFTLFASVLFSATVLHDHQIPSEQFTRNLLKVMLKIVSIQCNEAGLSSPACLPFLRKVFLLLKCQSTTNENIRNLGAKISSSPSEISGLLSVVDGIFDESSDMDRLVEWWKEHPQSTELSTPIAFQFPEFPAEFHSLLLSYDQKICENCMKAPEHPVLCFFCMKMFCLGQKCCQDPETKEGEVIKHVDTCSGGRGIIFMVKECGVFLIKQKKSRRNLDEDRLLLSPAGDGEAGKVNGCMWSSIYLDKYGEEDPMYRRGKPLYLSSERIESLRQMWLNGELEQEVNRKSGLNPFRL</sequence>
<organism evidence="13 14">
    <name type="scientific">Planoprotostelium fungivorum</name>
    <dbReference type="NCBI Taxonomy" id="1890364"/>
    <lineage>
        <taxon>Eukaryota</taxon>
        <taxon>Amoebozoa</taxon>
        <taxon>Evosea</taxon>
        <taxon>Variosea</taxon>
        <taxon>Cavosteliida</taxon>
        <taxon>Cavosteliaceae</taxon>
        <taxon>Planoprotostelium</taxon>
    </lineage>
</organism>
<dbReference type="UniPathway" id="UPA00143"/>
<feature type="zinc finger region" description="UBR-type" evidence="9">
    <location>
        <begin position="47"/>
        <end position="117"/>
    </location>
</feature>
<dbReference type="CDD" id="cd19673">
    <property type="entry name" value="UBR-box_UBR3"/>
    <property type="match status" value="1"/>
</dbReference>
<evidence type="ECO:0000256" key="8">
    <source>
        <dbReference type="ARBA" id="ARBA00046341"/>
    </source>
</evidence>
<dbReference type="Gene3D" id="2.10.110.30">
    <property type="match status" value="1"/>
</dbReference>
<reference evidence="13 14" key="1">
    <citation type="journal article" date="2018" name="Genome Biol. Evol.">
        <title>Multiple Roots of Fruiting Body Formation in Amoebozoa.</title>
        <authorList>
            <person name="Hillmann F."/>
            <person name="Forbes G."/>
            <person name="Novohradska S."/>
            <person name="Ferling I."/>
            <person name="Riege K."/>
            <person name="Groth M."/>
            <person name="Westermann M."/>
            <person name="Marz M."/>
            <person name="Spaller T."/>
            <person name="Winckler T."/>
            <person name="Schaap P."/>
            <person name="Glockner G."/>
        </authorList>
    </citation>
    <scope>NUCLEOTIDE SEQUENCE [LARGE SCALE GENOMIC DNA]</scope>
    <source>
        <strain evidence="13 14">Jena</strain>
    </source>
</reference>
<feature type="compositionally biased region" description="Basic and acidic residues" evidence="11">
    <location>
        <begin position="1184"/>
        <end position="1196"/>
    </location>
</feature>
<dbReference type="InterPro" id="IPR044046">
    <property type="entry name" value="E3_ligase_UBR-like_C"/>
</dbReference>
<dbReference type="Pfam" id="PF02207">
    <property type="entry name" value="zf-UBR"/>
    <property type="match status" value="1"/>
</dbReference>
<comment type="similarity">
    <text evidence="8 10">Belongs to the E3 ubiquitin-protein ligase UBR1-like family.</text>
</comment>
<dbReference type="GO" id="GO:0061630">
    <property type="term" value="F:ubiquitin protein ligase activity"/>
    <property type="evidence" value="ECO:0007669"/>
    <property type="project" value="UniProtKB-UniRule"/>
</dbReference>
<evidence type="ECO:0000313" key="14">
    <source>
        <dbReference type="Proteomes" id="UP000241769"/>
    </source>
</evidence>
<evidence type="ECO:0000256" key="5">
    <source>
        <dbReference type="ARBA" id="ARBA00022771"/>
    </source>
</evidence>
<dbReference type="InterPro" id="IPR055194">
    <property type="entry name" value="UBR1-like_WH"/>
</dbReference>
<dbReference type="EC" id="2.3.2.27" evidence="10"/>
<dbReference type="GO" id="GO:0071596">
    <property type="term" value="P:ubiquitin-dependent protein catabolic process via the N-end rule pathway"/>
    <property type="evidence" value="ECO:0007669"/>
    <property type="project" value="UniProtKB-UniRule"/>
</dbReference>
<keyword evidence="4 10" id="KW-0479">Metal-binding</keyword>
<evidence type="ECO:0000256" key="2">
    <source>
        <dbReference type="ARBA" id="ARBA00004906"/>
    </source>
</evidence>
<keyword evidence="6 10" id="KW-0833">Ubl conjugation pathway</keyword>
<dbReference type="InterPro" id="IPR003126">
    <property type="entry name" value="Znf_UBR"/>
</dbReference>
<evidence type="ECO:0000256" key="4">
    <source>
        <dbReference type="ARBA" id="ARBA00022723"/>
    </source>
</evidence>
<dbReference type="GO" id="GO:0005737">
    <property type="term" value="C:cytoplasm"/>
    <property type="evidence" value="ECO:0007669"/>
    <property type="project" value="TreeGrafter"/>
</dbReference>
<keyword evidence="3 10" id="KW-0808">Transferase</keyword>
<dbReference type="InterPro" id="IPR039164">
    <property type="entry name" value="UBR1-like"/>
</dbReference>
<dbReference type="CDD" id="cd16482">
    <property type="entry name" value="RING-H2_UBR1-like"/>
    <property type="match status" value="1"/>
</dbReference>
<evidence type="ECO:0000256" key="3">
    <source>
        <dbReference type="ARBA" id="ARBA00022679"/>
    </source>
</evidence>
<feature type="domain" description="UBR-type" evidence="12">
    <location>
        <begin position="47"/>
        <end position="117"/>
    </location>
</feature>
<keyword evidence="5 10" id="KW-0863">Zinc-finger</keyword>
<dbReference type="InParanoid" id="A0A2P6NC45"/>
<feature type="region of interest" description="Disordered" evidence="11">
    <location>
        <begin position="823"/>
        <end position="842"/>
    </location>
</feature>
<dbReference type="SMART" id="SM00396">
    <property type="entry name" value="ZnF_UBR1"/>
    <property type="match status" value="1"/>
</dbReference>
<evidence type="ECO:0000256" key="10">
    <source>
        <dbReference type="RuleBase" id="RU366018"/>
    </source>
</evidence>
<feature type="region of interest" description="Disordered" evidence="11">
    <location>
        <begin position="1159"/>
        <end position="1196"/>
    </location>
</feature>
<comment type="catalytic activity">
    <reaction evidence="1 10">
        <text>S-ubiquitinyl-[E2 ubiquitin-conjugating enzyme]-L-cysteine + [acceptor protein]-L-lysine = [E2 ubiquitin-conjugating enzyme]-L-cysteine + N(6)-ubiquitinyl-[acceptor protein]-L-lysine.</text>
        <dbReference type="EC" id="2.3.2.27"/>
    </reaction>
</comment>
<name>A0A2P6NC45_9EUKA</name>
<accession>A0A2P6NC45</accession>
<dbReference type="EMBL" id="MDYQ01000123">
    <property type="protein sequence ID" value="PRP81502.1"/>
    <property type="molecule type" value="Genomic_DNA"/>
</dbReference>
<evidence type="ECO:0000256" key="6">
    <source>
        <dbReference type="ARBA" id="ARBA00022786"/>
    </source>
</evidence>
<gene>
    <name evidence="13" type="ORF">PROFUN_10942</name>
</gene>
<evidence type="ECO:0000256" key="11">
    <source>
        <dbReference type="SAM" id="MobiDB-lite"/>
    </source>
</evidence>
<dbReference type="GO" id="GO:0016567">
    <property type="term" value="P:protein ubiquitination"/>
    <property type="evidence" value="ECO:0007669"/>
    <property type="project" value="UniProtKB-UniRule"/>
</dbReference>
<feature type="compositionally biased region" description="Acidic residues" evidence="11">
    <location>
        <begin position="1165"/>
        <end position="1183"/>
    </location>
</feature>
<evidence type="ECO:0000313" key="13">
    <source>
        <dbReference type="EMBL" id="PRP81502.1"/>
    </source>
</evidence>
<keyword evidence="7 10" id="KW-0862">Zinc</keyword>
<comment type="caution">
    <text evidence="13">The sequence shown here is derived from an EMBL/GenBank/DDBJ whole genome shotgun (WGS) entry which is preliminary data.</text>
</comment>
<dbReference type="STRING" id="1890364.A0A2P6NC45"/>
<dbReference type="Pfam" id="PF22960">
    <property type="entry name" value="WHD_UBR1"/>
    <property type="match status" value="1"/>
</dbReference>
<evidence type="ECO:0000256" key="9">
    <source>
        <dbReference type="PROSITE-ProRule" id="PRU00508"/>
    </source>
</evidence>
<dbReference type="GO" id="GO:0000151">
    <property type="term" value="C:ubiquitin ligase complex"/>
    <property type="evidence" value="ECO:0007669"/>
    <property type="project" value="TreeGrafter"/>
</dbReference>
<protein>
    <recommendedName>
        <fullName evidence="10">E3 ubiquitin-protein ligase</fullName>
        <ecNumber evidence="10">2.3.2.27</ecNumber>
    </recommendedName>
</protein>
<dbReference type="Proteomes" id="UP000241769">
    <property type="component" value="Unassembled WGS sequence"/>
</dbReference>
<dbReference type="PANTHER" id="PTHR21497">
    <property type="entry name" value="UBIQUITIN LIGASE E3 ALPHA-RELATED"/>
    <property type="match status" value="1"/>
</dbReference>
<dbReference type="GO" id="GO:0008270">
    <property type="term" value="F:zinc ion binding"/>
    <property type="evidence" value="ECO:0007669"/>
    <property type="project" value="UniProtKB-UniRule"/>
</dbReference>
<dbReference type="PANTHER" id="PTHR21497:SF24">
    <property type="entry name" value="E3 UBIQUITIN-PROTEIN LIGASE UBR1"/>
    <property type="match status" value="1"/>
</dbReference>